<evidence type="ECO:0000313" key="4">
    <source>
        <dbReference type="Proteomes" id="UP000229434"/>
    </source>
</evidence>
<dbReference type="GO" id="GO:0005737">
    <property type="term" value="C:cytoplasm"/>
    <property type="evidence" value="ECO:0007669"/>
    <property type="project" value="TreeGrafter"/>
</dbReference>
<dbReference type="AlphaFoldDB" id="A0A2N9XXV3"/>
<dbReference type="Gene3D" id="3.40.50.300">
    <property type="entry name" value="P-loop containing nucleotide triphosphate hydrolases"/>
    <property type="match status" value="2"/>
</dbReference>
<evidence type="ECO:0000256" key="2">
    <source>
        <dbReference type="SAM" id="Phobius"/>
    </source>
</evidence>
<evidence type="ECO:0008006" key="5">
    <source>
        <dbReference type="Google" id="ProtNLM"/>
    </source>
</evidence>
<keyword evidence="2" id="KW-1133">Transmembrane helix</keyword>
<keyword evidence="2" id="KW-0472">Membrane</keyword>
<protein>
    <recommendedName>
        <fullName evidence="5">G domain-containing protein</fullName>
    </recommendedName>
</protein>
<evidence type="ECO:0000256" key="1">
    <source>
        <dbReference type="SAM" id="Coils"/>
    </source>
</evidence>
<dbReference type="PANTHER" id="PTHR18947:SF28">
    <property type="entry name" value="GIRDIN, ISOFORM A"/>
    <property type="match status" value="1"/>
</dbReference>
<dbReference type="RefSeq" id="WP_100137526.1">
    <property type="nucleotide sequence ID" value="NZ_MEIS01000107.1"/>
</dbReference>
<accession>A0A2N9XXV3</accession>
<dbReference type="Proteomes" id="UP000229434">
    <property type="component" value="Unassembled WGS sequence"/>
</dbReference>
<evidence type="ECO:0000313" key="3">
    <source>
        <dbReference type="EMBL" id="PIT54989.1"/>
    </source>
</evidence>
<dbReference type="GO" id="GO:0030705">
    <property type="term" value="P:cytoskeleton-dependent intracellular transport"/>
    <property type="evidence" value="ECO:0007669"/>
    <property type="project" value="TreeGrafter"/>
</dbReference>
<reference evidence="3 4" key="1">
    <citation type="journal article" date="2017" name="MBio">
        <title>Type VI secretion-mediated competition in the bee gut microbiome.</title>
        <authorList>
            <person name="Steele M.I."/>
            <person name="Kwong W.K."/>
            <person name="Powell J.E."/>
            <person name="Whiteley M."/>
            <person name="Moran N.A."/>
        </authorList>
    </citation>
    <scope>NUCLEOTIDE SEQUENCE [LARGE SCALE GENOMIC DNA]</scope>
    <source>
        <strain evidence="3 4">Nev3CBA3</strain>
    </source>
</reference>
<dbReference type="EMBL" id="MEIS01000107">
    <property type="protein sequence ID" value="PIT54989.1"/>
    <property type="molecule type" value="Genomic_DNA"/>
</dbReference>
<feature type="coiled-coil region" evidence="1">
    <location>
        <begin position="115"/>
        <end position="174"/>
    </location>
</feature>
<dbReference type="PANTHER" id="PTHR18947">
    <property type="entry name" value="HOOK PROTEINS"/>
    <property type="match status" value="1"/>
</dbReference>
<dbReference type="GO" id="GO:0051959">
    <property type="term" value="F:dynein light intermediate chain binding"/>
    <property type="evidence" value="ECO:0007669"/>
    <property type="project" value="TreeGrafter"/>
</dbReference>
<keyword evidence="2" id="KW-0812">Transmembrane</keyword>
<feature type="coiled-coil region" evidence="1">
    <location>
        <begin position="198"/>
        <end position="232"/>
    </location>
</feature>
<dbReference type="InterPro" id="IPR027417">
    <property type="entry name" value="P-loop_NTPase"/>
</dbReference>
<comment type="caution">
    <text evidence="3">The sequence shown here is derived from an EMBL/GenBank/DDBJ whole genome shotgun (WGS) entry which is preliminary data.</text>
</comment>
<organism evidence="3 4">
    <name type="scientific">Snodgrassella alvi</name>
    <dbReference type="NCBI Taxonomy" id="1196083"/>
    <lineage>
        <taxon>Bacteria</taxon>
        <taxon>Pseudomonadati</taxon>
        <taxon>Pseudomonadota</taxon>
        <taxon>Betaproteobacteria</taxon>
        <taxon>Neisseriales</taxon>
        <taxon>Neisseriaceae</taxon>
        <taxon>Snodgrassella</taxon>
    </lineage>
</organism>
<dbReference type="GO" id="GO:0008017">
    <property type="term" value="F:microtubule binding"/>
    <property type="evidence" value="ECO:0007669"/>
    <property type="project" value="TreeGrafter"/>
</dbReference>
<sequence length="739" mass="84103">MSDISKIYDEIQQEINKVMLKLAEEKSSNKQVGTDISTATQSLMILNTNIQSEYEKLKASSEWKRFTIAFYGETNAGKSTLIEALRLYLKEPTKLAQQQRFKQIQHQSGLTQHEFDKLHQELMDYEKSIKEAQHQLDEMQKQHAELFFQAELEVKRLDELLQQIQRQQNRWQKIIAWFFSSPEKVQLVEAKKNLLHVQNKQNSEIQAAQTNLKILENKKQQVESKCKQFDQVAAELAEFADGKIIGDGRSDFTRNNTSFDFDINGQQFTIIDVPGIEGKESSVQEPIEEAVRKAHAVFYVTRAPRPPQTSEGDAGNKKGTLEKIKAHLNAQTEVWSIYNHPVTNPRQLVKGLLGDDTENGLAALEEKLKKELPEQYQQNLVISARPAYLALTDCVVPGSMDATEQRKFIEKLGSNEQILQLSGLQGFIDKLKTEIIGDYKAKIFRSNLNKARKVLEEALHKVGQILNTFENGEKQVNEEVCHTSSQIDVLLEQFSGNLDNAGNKVICKFERDVQQEVYDDIANDISNDSFKLILKQSIESASAHLEKHLQAQIRQETAKFEEEIIRVLKRSHEHLNTILMMQNHNLQLGKLNISVNVDNGLKWGTLASGGIGLVTSAFLLASTPAGWTIAFVASAMLLISAVIGIYKAAWGFFDSDYKKSQQRKETEKVLRKAQNRLRTEIHTITANVAQEMKKQMQAVQDELHTPVKQYAAITTSLRQAYQGLITIYQNVYNHYRKQS</sequence>
<gene>
    <name evidence="3" type="ORF">BHC49_07135</name>
</gene>
<feature type="transmembrane region" description="Helical" evidence="2">
    <location>
        <begin position="627"/>
        <end position="653"/>
    </location>
</feature>
<keyword evidence="1" id="KW-0175">Coiled coil</keyword>
<name>A0A2N9XXV3_9NEIS</name>
<dbReference type="SUPFAM" id="SSF52540">
    <property type="entry name" value="P-loop containing nucleoside triphosphate hydrolases"/>
    <property type="match status" value="2"/>
</dbReference>
<dbReference type="GO" id="GO:0031122">
    <property type="term" value="P:cytoplasmic microtubule organization"/>
    <property type="evidence" value="ECO:0007669"/>
    <property type="project" value="TreeGrafter"/>
</dbReference>
<dbReference type="GO" id="GO:0005815">
    <property type="term" value="C:microtubule organizing center"/>
    <property type="evidence" value="ECO:0007669"/>
    <property type="project" value="TreeGrafter"/>
</dbReference>
<proteinExistence type="predicted"/>